<keyword evidence="2" id="KW-1133">Transmembrane helix</keyword>
<feature type="coiled-coil region" evidence="1">
    <location>
        <begin position="35"/>
        <end position="90"/>
    </location>
</feature>
<comment type="caution">
    <text evidence="3">The sequence shown here is derived from an EMBL/GenBank/DDBJ whole genome shotgun (WGS) entry which is preliminary data.</text>
</comment>
<evidence type="ECO:0000313" key="3">
    <source>
        <dbReference type="EMBL" id="GKX56343.1"/>
    </source>
</evidence>
<evidence type="ECO:0000256" key="2">
    <source>
        <dbReference type="SAM" id="Phobius"/>
    </source>
</evidence>
<dbReference type="AlphaFoldDB" id="A0AAV5N4C6"/>
<evidence type="ECO:0008006" key="5">
    <source>
        <dbReference type="Google" id="ProtNLM"/>
    </source>
</evidence>
<feature type="transmembrane region" description="Helical" evidence="2">
    <location>
        <begin position="6"/>
        <end position="25"/>
    </location>
</feature>
<organism evidence="3 4">
    <name type="scientific">Leminorella grimontii</name>
    <dbReference type="NCBI Taxonomy" id="82981"/>
    <lineage>
        <taxon>Bacteria</taxon>
        <taxon>Pseudomonadati</taxon>
        <taxon>Pseudomonadota</taxon>
        <taxon>Gammaproteobacteria</taxon>
        <taxon>Enterobacterales</taxon>
        <taxon>Budviciaceae</taxon>
        <taxon>Leminorella</taxon>
    </lineage>
</organism>
<accession>A0AAV5N4C6</accession>
<dbReference type="RefSeq" id="WP_027274622.1">
    <property type="nucleotide sequence ID" value="NZ_BRLH01000005.1"/>
</dbReference>
<evidence type="ECO:0000313" key="4">
    <source>
        <dbReference type="Proteomes" id="UP001058124"/>
    </source>
</evidence>
<dbReference type="Proteomes" id="UP001058124">
    <property type="component" value="Unassembled WGS sequence"/>
</dbReference>
<protein>
    <recommendedName>
        <fullName evidence="5">DUF2570 domain-containing protein</fullName>
    </recommendedName>
</protein>
<reference evidence="3" key="1">
    <citation type="submission" date="2022-06" db="EMBL/GenBank/DDBJ databases">
        <title>Draft genome sequences of Leminorella grimontii str. JCM5902.</title>
        <authorList>
            <person name="Wakabayashi Y."/>
            <person name="Kojima K."/>
        </authorList>
    </citation>
    <scope>NUCLEOTIDE SEQUENCE</scope>
    <source>
        <strain evidence="3">JCM 5902</strain>
    </source>
</reference>
<sequence length="120" mass="13192">MNALIRHAAPGVVIVLLGIVVWWAFGQMKSLGAKLELAESELKVERASVEGLRRQYAQIQEVLDDVAKKKNESDREAGRLRTELDEAQRTVPCAGQRVPDAVTLRLCERVSAVNAAADAR</sequence>
<keyword evidence="4" id="KW-1185">Reference proteome</keyword>
<keyword evidence="1" id="KW-0175">Coiled coil</keyword>
<name>A0AAV5N4C6_9GAMM</name>
<keyword evidence="2" id="KW-0812">Transmembrane</keyword>
<keyword evidence="2" id="KW-0472">Membrane</keyword>
<proteinExistence type="predicted"/>
<dbReference type="EMBL" id="BRLH01000005">
    <property type="protein sequence ID" value="GKX56343.1"/>
    <property type="molecule type" value="Genomic_DNA"/>
</dbReference>
<gene>
    <name evidence="3" type="ORF">SOASR030_24550</name>
</gene>
<evidence type="ECO:0000256" key="1">
    <source>
        <dbReference type="SAM" id="Coils"/>
    </source>
</evidence>